<organism evidence="1">
    <name type="scientific">Arundo donax</name>
    <name type="common">Giant reed</name>
    <name type="synonym">Donax arundinaceus</name>
    <dbReference type="NCBI Taxonomy" id="35708"/>
    <lineage>
        <taxon>Eukaryota</taxon>
        <taxon>Viridiplantae</taxon>
        <taxon>Streptophyta</taxon>
        <taxon>Embryophyta</taxon>
        <taxon>Tracheophyta</taxon>
        <taxon>Spermatophyta</taxon>
        <taxon>Magnoliopsida</taxon>
        <taxon>Liliopsida</taxon>
        <taxon>Poales</taxon>
        <taxon>Poaceae</taxon>
        <taxon>PACMAD clade</taxon>
        <taxon>Arundinoideae</taxon>
        <taxon>Arundineae</taxon>
        <taxon>Arundo</taxon>
    </lineage>
</organism>
<proteinExistence type="predicted"/>
<accession>A0A0A8ZLV8</accession>
<dbReference type="AlphaFoldDB" id="A0A0A8ZLV8"/>
<protein>
    <submittedName>
        <fullName evidence="1">Uncharacterized protein</fullName>
    </submittedName>
</protein>
<sequence length="52" mass="6392">MKYQNFSSMHILIVPSRLKVMLHYKNKHIFFALYVHSQIHQRIYFILSIRLS</sequence>
<reference evidence="1" key="2">
    <citation type="journal article" date="2015" name="Data Brief">
        <title>Shoot transcriptome of the giant reed, Arundo donax.</title>
        <authorList>
            <person name="Barrero R.A."/>
            <person name="Guerrero F.D."/>
            <person name="Moolhuijzen P."/>
            <person name="Goolsby J.A."/>
            <person name="Tidwell J."/>
            <person name="Bellgard S.E."/>
            <person name="Bellgard M.I."/>
        </authorList>
    </citation>
    <scope>NUCLEOTIDE SEQUENCE</scope>
    <source>
        <tissue evidence="1">Shoot tissue taken approximately 20 cm above the soil surface</tissue>
    </source>
</reference>
<evidence type="ECO:0000313" key="1">
    <source>
        <dbReference type="EMBL" id="JAD37725.1"/>
    </source>
</evidence>
<dbReference type="EMBL" id="GBRH01260170">
    <property type="protein sequence ID" value="JAD37725.1"/>
    <property type="molecule type" value="Transcribed_RNA"/>
</dbReference>
<name>A0A0A8ZLV8_ARUDO</name>
<reference evidence="1" key="1">
    <citation type="submission" date="2014-09" db="EMBL/GenBank/DDBJ databases">
        <authorList>
            <person name="Magalhaes I.L.F."/>
            <person name="Oliveira U."/>
            <person name="Santos F.R."/>
            <person name="Vidigal T.H.D.A."/>
            <person name="Brescovit A.D."/>
            <person name="Santos A.J."/>
        </authorList>
    </citation>
    <scope>NUCLEOTIDE SEQUENCE</scope>
    <source>
        <tissue evidence="1">Shoot tissue taken approximately 20 cm above the soil surface</tissue>
    </source>
</reference>